<dbReference type="Proteomes" id="UP001596391">
    <property type="component" value="Unassembled WGS sequence"/>
</dbReference>
<sequence length="358" mass="37638">MKSFLLAAAILSFSAALPAQIVPGSAIQAPAGKWAIVMHGGAGVIERKSMTPEREKQYRAGLEAAMTAASKVLDANGTAIDAVQAGLQVLEDDPHFNAGKGAVFTATGRNELDASIMDGATLKAGAVAEITRTRHPIAAAKAVMLQSPHVMLVGDGADQFAASVGLEQVPPSYFFTEERWQGLVRQLKREGRPVPPRPEGAPAEPNKPLAQMETPDAHKWGTTGMVVRDKKGNIAAGTTTGGTQGKRFGRIGDSPIIGAGTYASNDSCAVSATGTGEYFIRLTVARTICALVQYKGMKLADAADEVIHHQLNDLKGDGGIIALTPDGQMVWSFNTPGMFRARMVEGGSVTTAIYRDEP</sequence>
<reference evidence="4" key="1">
    <citation type="journal article" date="2019" name="Int. J. Syst. Evol. Microbiol.">
        <title>The Global Catalogue of Microorganisms (GCM) 10K type strain sequencing project: providing services to taxonomists for standard genome sequencing and annotation.</title>
        <authorList>
            <consortium name="The Broad Institute Genomics Platform"/>
            <consortium name="The Broad Institute Genome Sequencing Center for Infectious Disease"/>
            <person name="Wu L."/>
            <person name="Ma J."/>
        </authorList>
    </citation>
    <scope>NUCLEOTIDE SEQUENCE [LARGE SCALE GENOMIC DNA]</scope>
    <source>
        <strain evidence="4">CGMCC 1.16026</strain>
    </source>
</reference>
<proteinExistence type="predicted"/>
<feature type="signal peptide" evidence="2">
    <location>
        <begin position="1"/>
        <end position="21"/>
    </location>
</feature>
<keyword evidence="4" id="KW-1185">Reference proteome</keyword>
<evidence type="ECO:0000256" key="2">
    <source>
        <dbReference type="SAM" id="SignalP"/>
    </source>
</evidence>
<gene>
    <name evidence="3" type="ORF">ACFQBQ_00580</name>
</gene>
<protein>
    <submittedName>
        <fullName evidence="3">Isoaspartyl peptidase/L-asparaginase family protein</fullName>
    </submittedName>
</protein>
<evidence type="ECO:0000256" key="1">
    <source>
        <dbReference type="SAM" id="MobiDB-lite"/>
    </source>
</evidence>
<dbReference type="PANTHER" id="PTHR10188">
    <property type="entry name" value="L-ASPARAGINASE"/>
    <property type="match status" value="1"/>
</dbReference>
<name>A0ABW1Z3H5_9BACT</name>
<accession>A0ABW1Z3H5</accession>
<evidence type="ECO:0000313" key="3">
    <source>
        <dbReference type="EMBL" id="MFC6644110.1"/>
    </source>
</evidence>
<dbReference type="InterPro" id="IPR029055">
    <property type="entry name" value="Ntn_hydrolases_N"/>
</dbReference>
<organism evidence="3 4">
    <name type="scientific">Granulicella cerasi</name>
    <dbReference type="NCBI Taxonomy" id="741063"/>
    <lineage>
        <taxon>Bacteria</taxon>
        <taxon>Pseudomonadati</taxon>
        <taxon>Acidobacteriota</taxon>
        <taxon>Terriglobia</taxon>
        <taxon>Terriglobales</taxon>
        <taxon>Acidobacteriaceae</taxon>
        <taxon>Granulicella</taxon>
    </lineage>
</organism>
<dbReference type="RefSeq" id="WP_263370512.1">
    <property type="nucleotide sequence ID" value="NZ_JAGSYD010000002.1"/>
</dbReference>
<dbReference type="InterPro" id="IPR000246">
    <property type="entry name" value="Peptidase_T2"/>
</dbReference>
<feature type="chain" id="PRO_5046596626" evidence="2">
    <location>
        <begin position="22"/>
        <end position="358"/>
    </location>
</feature>
<feature type="region of interest" description="Disordered" evidence="1">
    <location>
        <begin position="188"/>
        <end position="211"/>
    </location>
</feature>
<dbReference type="EMBL" id="JBHSWI010000001">
    <property type="protein sequence ID" value="MFC6644110.1"/>
    <property type="molecule type" value="Genomic_DNA"/>
</dbReference>
<dbReference type="SUPFAM" id="SSF56235">
    <property type="entry name" value="N-terminal nucleophile aminohydrolases (Ntn hydrolases)"/>
    <property type="match status" value="1"/>
</dbReference>
<dbReference type="Gene3D" id="3.60.20.30">
    <property type="entry name" value="(Glycosyl)asparaginase"/>
    <property type="match status" value="1"/>
</dbReference>
<comment type="caution">
    <text evidence="3">The sequence shown here is derived from an EMBL/GenBank/DDBJ whole genome shotgun (WGS) entry which is preliminary data.</text>
</comment>
<dbReference type="Pfam" id="PF01112">
    <property type="entry name" value="Asparaginase_2"/>
    <property type="match status" value="1"/>
</dbReference>
<dbReference type="PANTHER" id="PTHR10188:SF6">
    <property type="entry name" value="N(4)-(BETA-N-ACETYLGLUCOSAMINYL)-L-ASPARAGINASE"/>
    <property type="match status" value="1"/>
</dbReference>
<keyword evidence="2" id="KW-0732">Signal</keyword>
<evidence type="ECO:0000313" key="4">
    <source>
        <dbReference type="Proteomes" id="UP001596391"/>
    </source>
</evidence>
<dbReference type="CDD" id="cd04701">
    <property type="entry name" value="Asparaginase_2"/>
    <property type="match status" value="1"/>
</dbReference>